<feature type="compositionally biased region" description="Low complexity" evidence="13">
    <location>
        <begin position="127"/>
        <end position="143"/>
    </location>
</feature>
<dbReference type="GO" id="GO:0005615">
    <property type="term" value="C:extracellular space"/>
    <property type="evidence" value="ECO:0007669"/>
    <property type="project" value="TreeGrafter"/>
</dbReference>
<comment type="cofactor">
    <cofactor evidence="1">
        <name>Cu cation</name>
        <dbReference type="ChEBI" id="CHEBI:23378"/>
    </cofactor>
</comment>
<feature type="signal peptide" evidence="14">
    <location>
        <begin position="1"/>
        <end position="19"/>
    </location>
</feature>
<evidence type="ECO:0000256" key="5">
    <source>
        <dbReference type="ARBA" id="ARBA00022525"/>
    </source>
</evidence>
<feature type="chain" id="PRO_5027077932" description="protein-lysine 6-oxidase" evidence="14">
    <location>
        <begin position="20"/>
        <end position="598"/>
    </location>
</feature>
<dbReference type="PANTHER" id="PTHR45817:SF8">
    <property type="entry name" value="LYSYL OXIDASE HOMOLOG 1"/>
    <property type="match status" value="1"/>
</dbReference>
<comment type="catalytic activity">
    <reaction evidence="12">
        <text>L-lysyl-[protein] + O2 + H2O = (S)-2-amino-6-oxohexanoyl-[protein] + H2O2 + NH4(+)</text>
        <dbReference type="Rhea" id="RHEA:24544"/>
        <dbReference type="Rhea" id="RHEA-COMP:9752"/>
        <dbReference type="Rhea" id="RHEA-COMP:12448"/>
        <dbReference type="ChEBI" id="CHEBI:15377"/>
        <dbReference type="ChEBI" id="CHEBI:15379"/>
        <dbReference type="ChEBI" id="CHEBI:16240"/>
        <dbReference type="ChEBI" id="CHEBI:28938"/>
        <dbReference type="ChEBI" id="CHEBI:29969"/>
        <dbReference type="ChEBI" id="CHEBI:131803"/>
        <dbReference type="EC" id="1.4.3.13"/>
    </reaction>
</comment>
<evidence type="ECO:0000256" key="10">
    <source>
        <dbReference type="ARBA" id="ARBA00023157"/>
    </source>
</evidence>
<evidence type="ECO:0000256" key="11">
    <source>
        <dbReference type="ARBA" id="ARBA00038869"/>
    </source>
</evidence>
<accession>A0A6J2RUQ0</accession>
<dbReference type="GeneID" id="115025730"/>
<dbReference type="Pfam" id="PF01186">
    <property type="entry name" value="Lysyl_oxidase"/>
    <property type="match status" value="1"/>
</dbReference>
<keyword evidence="6" id="KW-0479">Metal-binding</keyword>
<evidence type="ECO:0000256" key="4">
    <source>
        <dbReference type="ARBA" id="ARBA00022477"/>
    </source>
</evidence>
<dbReference type="EC" id="1.4.3.13" evidence="11"/>
<dbReference type="PRINTS" id="PR00074">
    <property type="entry name" value="LYSYLOXIDASE"/>
</dbReference>
<evidence type="ECO:0000313" key="15">
    <source>
        <dbReference type="Proteomes" id="UP000504630"/>
    </source>
</evidence>
<comment type="subcellular location">
    <subcellularLocation>
        <location evidence="2">Secreted</location>
        <location evidence="2">Extracellular space</location>
    </subcellularLocation>
</comment>
<feature type="region of interest" description="Disordered" evidence="13">
    <location>
        <begin position="71"/>
        <end position="180"/>
    </location>
</feature>
<name>A0A6J2RUQ0_COTGO</name>
<keyword evidence="7" id="KW-0801">TPQ</keyword>
<protein>
    <recommendedName>
        <fullName evidence="11">protein-lysine 6-oxidase</fullName>
        <ecNumber evidence="11">1.4.3.13</ecNumber>
    </recommendedName>
</protein>
<dbReference type="RefSeq" id="XP_029314046.1">
    <property type="nucleotide sequence ID" value="XM_029458186.1"/>
</dbReference>
<evidence type="ECO:0000256" key="12">
    <source>
        <dbReference type="ARBA" id="ARBA00047861"/>
    </source>
</evidence>
<keyword evidence="5" id="KW-0964">Secreted</keyword>
<dbReference type="InterPro" id="IPR019828">
    <property type="entry name" value="Lysyl_oxidase_CS"/>
</dbReference>
<feature type="compositionally biased region" description="Polar residues" evidence="13">
    <location>
        <begin position="369"/>
        <end position="379"/>
    </location>
</feature>
<evidence type="ECO:0000313" key="16">
    <source>
        <dbReference type="RefSeq" id="XP_029314046.1"/>
    </source>
</evidence>
<keyword evidence="15" id="KW-1185">Reference proteome</keyword>
<feature type="region of interest" description="Disordered" evidence="13">
    <location>
        <begin position="354"/>
        <end position="379"/>
    </location>
</feature>
<comment type="similarity">
    <text evidence="3">Belongs to the lysyl oxidase family.</text>
</comment>
<feature type="compositionally biased region" description="Low complexity" evidence="13">
    <location>
        <begin position="151"/>
        <end position="168"/>
    </location>
</feature>
<evidence type="ECO:0000256" key="6">
    <source>
        <dbReference type="ARBA" id="ARBA00022723"/>
    </source>
</evidence>
<dbReference type="InParanoid" id="A0A6J2RUQ0"/>
<sequence>MLPIVVACLVFFLLGSGQAQVATQTQGQSQSQGQGQDGSANPWRQVIQWENNGRLFSLLNSGAEYVPAGAQERGPRVVVADTNPRSPRRLQGGNVRRQAPSRGSSETIRGQARHPFGFGQVPDNWRQTAGSTGGSQFQGSTGTRLRPSTGSSSSSSSFSSSSYNIPSYPQNPIPQQPPFQQIPYDSSFVEGPVRSYEPPFQPVAGGGYAAGGYGAGGYGAGGYGAVAGGYGAGGYGAVAGGYGAGGYGAGQGFTGGGQAPALPGAASDFTDDSYRYYQSIGYAPNPAVPARAAQPPFADSLDHRYTHSLFNGETGPAVPAVPAPDTAPVIVDRTGAAGQPQVRSPQYEQFPPFGRPQPPFQQPIPRGRSSPNSGLENPSMNVGSVYRPEQRGLPDLVPDANYVQASTYIQRAHMYSLRCAAEEKCLSSSAYGPETTDYDVRVLLRFPQRVKNKGTADFMPNRPHHTWEWHSCHQHYHSMDEFSHYDLLEVSTGRKVAEGHKASFCLEDTTCDFGHLKRYACTTQTQGLSPGCYDTYNADIDCQWIDITDIQPGNYILKLQVNPKFLVLESDFTNNVVRCNIHYTGRFVTTTNCKLAQS</sequence>
<gene>
    <name evidence="16" type="primary">loxl1</name>
</gene>
<proteinExistence type="inferred from homology"/>
<evidence type="ECO:0000256" key="13">
    <source>
        <dbReference type="SAM" id="MobiDB-lite"/>
    </source>
</evidence>
<dbReference type="InterPro" id="IPR001695">
    <property type="entry name" value="Lysyl_oxidase"/>
</dbReference>
<evidence type="ECO:0000256" key="7">
    <source>
        <dbReference type="ARBA" id="ARBA00022772"/>
    </source>
</evidence>
<dbReference type="GO" id="GO:0005507">
    <property type="term" value="F:copper ion binding"/>
    <property type="evidence" value="ECO:0007669"/>
    <property type="project" value="InterPro"/>
</dbReference>
<dbReference type="GO" id="GO:0004720">
    <property type="term" value="F:protein-lysine 6-oxidase activity"/>
    <property type="evidence" value="ECO:0007669"/>
    <property type="project" value="UniProtKB-EC"/>
</dbReference>
<evidence type="ECO:0000256" key="3">
    <source>
        <dbReference type="ARBA" id="ARBA00007492"/>
    </source>
</evidence>
<dbReference type="AlphaFoldDB" id="A0A6J2RUQ0"/>
<dbReference type="Proteomes" id="UP000504630">
    <property type="component" value="Chromosome 3"/>
</dbReference>
<keyword evidence="4" id="KW-0886">LTQ</keyword>
<dbReference type="CTD" id="4016"/>
<keyword evidence="14" id="KW-0732">Signal</keyword>
<evidence type="ECO:0000256" key="14">
    <source>
        <dbReference type="SAM" id="SignalP"/>
    </source>
</evidence>
<reference evidence="16" key="1">
    <citation type="submission" date="2025-08" db="UniProtKB">
        <authorList>
            <consortium name="RefSeq"/>
        </authorList>
    </citation>
    <scope>IDENTIFICATION</scope>
</reference>
<evidence type="ECO:0000256" key="1">
    <source>
        <dbReference type="ARBA" id="ARBA00001935"/>
    </source>
</evidence>
<keyword evidence="10" id="KW-1015">Disulfide bond</keyword>
<dbReference type="PROSITE" id="PS00926">
    <property type="entry name" value="LYSYL_OXIDASE"/>
    <property type="match status" value="1"/>
</dbReference>
<dbReference type="InterPro" id="IPR050912">
    <property type="entry name" value="LOX-like_protein"/>
</dbReference>
<evidence type="ECO:0000256" key="2">
    <source>
        <dbReference type="ARBA" id="ARBA00004239"/>
    </source>
</evidence>
<dbReference type="GO" id="GO:0030199">
    <property type="term" value="P:collagen fibril organization"/>
    <property type="evidence" value="ECO:0007669"/>
    <property type="project" value="TreeGrafter"/>
</dbReference>
<dbReference type="KEGG" id="cgob:115025730"/>
<evidence type="ECO:0000256" key="9">
    <source>
        <dbReference type="ARBA" id="ARBA00023008"/>
    </source>
</evidence>
<keyword evidence="8" id="KW-0560">Oxidoreductase</keyword>
<evidence type="ECO:0000256" key="8">
    <source>
        <dbReference type="ARBA" id="ARBA00023002"/>
    </source>
</evidence>
<organism evidence="15 16">
    <name type="scientific">Cottoperca gobio</name>
    <name type="common">Frogmouth</name>
    <name type="synonym">Aphritis gobio</name>
    <dbReference type="NCBI Taxonomy" id="56716"/>
    <lineage>
        <taxon>Eukaryota</taxon>
        <taxon>Metazoa</taxon>
        <taxon>Chordata</taxon>
        <taxon>Craniata</taxon>
        <taxon>Vertebrata</taxon>
        <taxon>Euteleostomi</taxon>
        <taxon>Actinopterygii</taxon>
        <taxon>Neopterygii</taxon>
        <taxon>Teleostei</taxon>
        <taxon>Neoteleostei</taxon>
        <taxon>Acanthomorphata</taxon>
        <taxon>Eupercaria</taxon>
        <taxon>Perciformes</taxon>
        <taxon>Notothenioidei</taxon>
        <taxon>Bovichtidae</taxon>
        <taxon>Cottoperca</taxon>
    </lineage>
</organism>
<dbReference type="PANTHER" id="PTHR45817">
    <property type="entry name" value="LYSYL OXIDASE-LIKE-RELATED"/>
    <property type="match status" value="1"/>
</dbReference>
<keyword evidence="9" id="KW-0186">Copper</keyword>
<dbReference type="OrthoDB" id="547291at2759"/>